<evidence type="ECO:0000256" key="1">
    <source>
        <dbReference type="ARBA" id="ARBA00004651"/>
    </source>
</evidence>
<dbReference type="InterPro" id="IPR003439">
    <property type="entry name" value="ABC_transporter-like_ATP-bd"/>
</dbReference>
<comment type="subcellular location">
    <subcellularLocation>
        <location evidence="1">Cell membrane</location>
        <topology evidence="1">Multi-pass membrane protein</topology>
    </subcellularLocation>
</comment>
<feature type="transmembrane region" description="Helical" evidence="13">
    <location>
        <begin position="426"/>
        <end position="447"/>
    </location>
</feature>
<keyword evidence="8" id="KW-0788">Thiol protease</keyword>
<evidence type="ECO:0000256" key="8">
    <source>
        <dbReference type="ARBA" id="ARBA00022807"/>
    </source>
</evidence>
<dbReference type="PANTHER" id="PTHR43394">
    <property type="entry name" value="ATP-DEPENDENT PERMEASE MDL1, MITOCHONDRIAL"/>
    <property type="match status" value="1"/>
</dbReference>
<keyword evidence="6" id="KW-0547">Nucleotide-binding</keyword>
<dbReference type="GO" id="GO:0008234">
    <property type="term" value="F:cysteine-type peptidase activity"/>
    <property type="evidence" value="ECO:0007669"/>
    <property type="project" value="UniProtKB-KW"/>
</dbReference>
<evidence type="ECO:0000256" key="13">
    <source>
        <dbReference type="SAM" id="Phobius"/>
    </source>
</evidence>
<feature type="transmembrane region" description="Helical" evidence="13">
    <location>
        <begin position="206"/>
        <end position="230"/>
    </location>
</feature>
<evidence type="ECO:0000256" key="5">
    <source>
        <dbReference type="ARBA" id="ARBA00022692"/>
    </source>
</evidence>
<dbReference type="GO" id="GO:0005524">
    <property type="term" value="F:ATP binding"/>
    <property type="evidence" value="ECO:0007669"/>
    <property type="project" value="UniProtKB-KW"/>
</dbReference>
<feature type="domain" description="Peptidase C39" evidence="16">
    <location>
        <begin position="16"/>
        <end position="143"/>
    </location>
</feature>
<dbReference type="SUPFAM" id="SSF90123">
    <property type="entry name" value="ABC transporter transmembrane region"/>
    <property type="match status" value="1"/>
</dbReference>
<keyword evidence="2" id="KW-0813">Transport</keyword>
<comment type="caution">
    <text evidence="17">The sequence shown here is derived from an EMBL/GenBank/DDBJ whole genome shotgun (WGS) entry which is preliminary data.</text>
</comment>
<accession>A0A2N8LBE8</accession>
<evidence type="ECO:0000256" key="11">
    <source>
        <dbReference type="ARBA" id="ARBA00022989"/>
    </source>
</evidence>
<feature type="domain" description="ABC transporter" evidence="14">
    <location>
        <begin position="489"/>
        <end position="722"/>
    </location>
</feature>
<dbReference type="Gene3D" id="3.90.70.10">
    <property type="entry name" value="Cysteine proteinases"/>
    <property type="match status" value="1"/>
</dbReference>
<dbReference type="PANTHER" id="PTHR43394:SF1">
    <property type="entry name" value="ATP-BINDING CASSETTE SUB-FAMILY B MEMBER 10, MITOCHONDRIAL"/>
    <property type="match status" value="1"/>
</dbReference>
<evidence type="ECO:0000256" key="10">
    <source>
        <dbReference type="ARBA" id="ARBA00022967"/>
    </source>
</evidence>
<evidence type="ECO:0000256" key="12">
    <source>
        <dbReference type="ARBA" id="ARBA00023136"/>
    </source>
</evidence>
<dbReference type="NCBIfam" id="TIGR01193">
    <property type="entry name" value="bacteriocin_ABC"/>
    <property type="match status" value="1"/>
</dbReference>
<gene>
    <name evidence="17" type="ORF">AT575_06115</name>
</gene>
<dbReference type="SMART" id="SM00382">
    <property type="entry name" value="AAA"/>
    <property type="match status" value="1"/>
</dbReference>
<dbReference type="EMBL" id="LOCM01000024">
    <property type="protein sequence ID" value="PND47476.1"/>
    <property type="molecule type" value="Genomic_DNA"/>
</dbReference>
<dbReference type="Pfam" id="PF03412">
    <property type="entry name" value="Peptidase_C39"/>
    <property type="match status" value="1"/>
</dbReference>
<keyword evidence="4" id="KW-0645">Protease</keyword>
<dbReference type="Gene3D" id="1.20.1560.10">
    <property type="entry name" value="ABC transporter type 1, transmembrane domain"/>
    <property type="match status" value="1"/>
</dbReference>
<dbReference type="GO" id="GO:0015421">
    <property type="term" value="F:ABC-type oligopeptide transporter activity"/>
    <property type="evidence" value="ECO:0007669"/>
    <property type="project" value="TreeGrafter"/>
</dbReference>
<name>A0A2N8LBE8_9STRE</name>
<feature type="transmembrane region" description="Helical" evidence="13">
    <location>
        <begin position="312"/>
        <end position="331"/>
    </location>
</feature>
<dbReference type="Pfam" id="PF00664">
    <property type="entry name" value="ABC_membrane"/>
    <property type="match status" value="1"/>
</dbReference>
<dbReference type="CDD" id="cd02418">
    <property type="entry name" value="Peptidase_C39B"/>
    <property type="match status" value="1"/>
</dbReference>
<dbReference type="InterPro" id="IPR005074">
    <property type="entry name" value="Peptidase_C39"/>
</dbReference>
<evidence type="ECO:0000256" key="4">
    <source>
        <dbReference type="ARBA" id="ARBA00022670"/>
    </source>
</evidence>
<sequence>MINKISKKYRQSYTFQIENKDCGVAALSSIIKYYGSFYSLATLRELAQTSKDGTSALGIIKAAEKIGFDTYVIKANQSLFKIKDLETPFIAHVIKDRKQLHYYVVYEIQHNYLVIGDPDPNKKIFKMELTTFLNEWTGVTIFLKPNGKYNVFKERNAGLFSYFPIIIKQKILILKIIFSSLMISFISIIGSFFIQQLIDYYIPNKLLNQLEIITLSLITSYIIQQFFFFFRDYYLAQLNQRLSFDIAFSYLRHILNLPLNFFDTRQTGEITSRFTDGNIIIEALASTILSLFLDISTIFIVGTFLFFQNKQLFAVTLLSMPIYCIIISCFIKTIDKLNKRVFEANASLNSAIIDDINGIETIKSLTAESKCLKQIKTQLQLYLLEILKLNKTSTIQSSLKQTTHLVLNVVILWFGSKLIINDLMSIGLLVAYTSLLVFFTSPLENIINLQSKIQSAKVASCRMKEVFNVKAENNKHDESRHQLGSIQTISCQNLTLNIDNSKAILKDINITITANEKICFVGPSGSGKTSLAKLFVRFYKPTFGTISIDNCPISKINLVKLRQNIHYLPQQVYLFKGTILENLTFGAEQIINFEKIKNICKMICIYDEIQSLPLGFNTEISDFSGLSGGQKQRIALVRALLTESPILILDEATSGLDQLTEKRIIDYLLTLKNRTIIFIAHRISIARKVDRIIVFNQGKVIEEGTHSELWNNEQSSYHKLFHDEL</sequence>
<evidence type="ECO:0000259" key="15">
    <source>
        <dbReference type="PROSITE" id="PS50929"/>
    </source>
</evidence>
<keyword evidence="3" id="KW-1003">Cell membrane</keyword>
<feature type="domain" description="ABC transmembrane type-1" evidence="15">
    <location>
        <begin position="176"/>
        <end position="455"/>
    </location>
</feature>
<evidence type="ECO:0000259" key="16">
    <source>
        <dbReference type="PROSITE" id="PS50990"/>
    </source>
</evidence>
<keyword evidence="11 13" id="KW-1133">Transmembrane helix</keyword>
<dbReference type="OrthoDB" id="9762778at2"/>
<dbReference type="GO" id="GO:0005886">
    <property type="term" value="C:plasma membrane"/>
    <property type="evidence" value="ECO:0007669"/>
    <property type="project" value="UniProtKB-SubCell"/>
</dbReference>
<dbReference type="Gene3D" id="3.40.50.300">
    <property type="entry name" value="P-loop containing nucleotide triphosphate hydrolases"/>
    <property type="match status" value="1"/>
</dbReference>
<reference evidence="17 18" key="1">
    <citation type="submission" date="2015-12" db="EMBL/GenBank/DDBJ databases">
        <title>Streptococcus penaeicida sp. nov.</title>
        <authorList>
            <person name="Gomez-Gil B."/>
            <person name="Morales-Covarrubias M."/>
        </authorList>
    </citation>
    <scope>NUCLEOTIDE SEQUENCE [LARGE SCALE GENOMIC DNA]</scope>
    <source>
        <strain evidence="17 18">CAIM 1838</strain>
    </source>
</reference>
<dbReference type="InterPro" id="IPR039421">
    <property type="entry name" value="Type_1_exporter"/>
</dbReference>
<keyword evidence="10" id="KW-1278">Translocase</keyword>
<feature type="transmembrane region" description="Helical" evidence="13">
    <location>
        <begin position="172"/>
        <end position="194"/>
    </location>
</feature>
<evidence type="ECO:0000256" key="9">
    <source>
        <dbReference type="ARBA" id="ARBA00022840"/>
    </source>
</evidence>
<dbReference type="GO" id="GO:0043214">
    <property type="term" value="F:ABC-type bacteriocin transporter activity"/>
    <property type="evidence" value="ECO:0007669"/>
    <property type="project" value="InterPro"/>
</dbReference>
<keyword evidence="5 13" id="KW-0812">Transmembrane</keyword>
<dbReference type="InterPro" id="IPR036640">
    <property type="entry name" value="ABC1_TM_sf"/>
</dbReference>
<evidence type="ECO:0000259" key="14">
    <source>
        <dbReference type="PROSITE" id="PS50893"/>
    </source>
</evidence>
<dbReference type="CDD" id="cd18570">
    <property type="entry name" value="ABC_6TM_PCAT1_LagD_like"/>
    <property type="match status" value="1"/>
</dbReference>
<evidence type="ECO:0000256" key="2">
    <source>
        <dbReference type="ARBA" id="ARBA00022448"/>
    </source>
</evidence>
<feature type="transmembrane region" description="Helical" evidence="13">
    <location>
        <begin position="283"/>
        <end position="306"/>
    </location>
</feature>
<keyword evidence="18" id="KW-1185">Reference proteome</keyword>
<evidence type="ECO:0000313" key="18">
    <source>
        <dbReference type="Proteomes" id="UP000235963"/>
    </source>
</evidence>
<dbReference type="RefSeq" id="WP_102777614.1">
    <property type="nucleotide sequence ID" value="NZ_CBCSGP010000005.1"/>
</dbReference>
<dbReference type="PROSITE" id="PS50893">
    <property type="entry name" value="ABC_TRANSPORTER_2"/>
    <property type="match status" value="1"/>
</dbReference>
<proteinExistence type="predicted"/>
<dbReference type="InterPro" id="IPR027417">
    <property type="entry name" value="P-loop_NTPase"/>
</dbReference>
<keyword evidence="12 13" id="KW-0472">Membrane</keyword>
<dbReference type="Proteomes" id="UP000235963">
    <property type="component" value="Unassembled WGS sequence"/>
</dbReference>
<dbReference type="AlphaFoldDB" id="A0A2N8LBE8"/>
<dbReference type="FunFam" id="3.40.50.300:FF:000854">
    <property type="entry name" value="Multidrug ABC transporter ATP-binding protein"/>
    <property type="match status" value="1"/>
</dbReference>
<protein>
    <submittedName>
        <fullName evidence="17">Peptide ABC transporter ATP-binding protein</fullName>
    </submittedName>
</protein>
<dbReference type="PROSITE" id="PS50990">
    <property type="entry name" value="PEPTIDASE_C39"/>
    <property type="match status" value="1"/>
</dbReference>
<dbReference type="InterPro" id="IPR003593">
    <property type="entry name" value="AAA+_ATPase"/>
</dbReference>
<evidence type="ECO:0000256" key="7">
    <source>
        <dbReference type="ARBA" id="ARBA00022801"/>
    </source>
</evidence>
<dbReference type="InterPro" id="IPR005897">
    <property type="entry name" value="Pept_C39_ABC_bacteriocin"/>
</dbReference>
<dbReference type="PROSITE" id="PS50929">
    <property type="entry name" value="ABC_TM1F"/>
    <property type="match status" value="1"/>
</dbReference>
<dbReference type="PROSITE" id="PS00211">
    <property type="entry name" value="ABC_TRANSPORTER_1"/>
    <property type="match status" value="1"/>
</dbReference>
<dbReference type="GO" id="GO:0006508">
    <property type="term" value="P:proteolysis"/>
    <property type="evidence" value="ECO:0007669"/>
    <property type="project" value="UniProtKB-KW"/>
</dbReference>
<dbReference type="InterPro" id="IPR011527">
    <property type="entry name" value="ABC1_TM_dom"/>
</dbReference>
<organism evidence="17 18">
    <name type="scientific">Streptococcus penaeicida</name>
    <dbReference type="NCBI Taxonomy" id="1765960"/>
    <lineage>
        <taxon>Bacteria</taxon>
        <taxon>Bacillati</taxon>
        <taxon>Bacillota</taxon>
        <taxon>Bacilli</taxon>
        <taxon>Lactobacillales</taxon>
        <taxon>Streptococcaceae</taxon>
        <taxon>Streptococcus</taxon>
    </lineage>
</organism>
<evidence type="ECO:0000313" key="17">
    <source>
        <dbReference type="EMBL" id="PND47476.1"/>
    </source>
</evidence>
<dbReference type="SUPFAM" id="SSF52540">
    <property type="entry name" value="P-loop containing nucleoside triphosphate hydrolases"/>
    <property type="match status" value="1"/>
</dbReference>
<dbReference type="InterPro" id="IPR017871">
    <property type="entry name" value="ABC_transporter-like_CS"/>
</dbReference>
<evidence type="ECO:0000256" key="3">
    <source>
        <dbReference type="ARBA" id="ARBA00022475"/>
    </source>
</evidence>
<dbReference type="GO" id="GO:0016887">
    <property type="term" value="F:ATP hydrolysis activity"/>
    <property type="evidence" value="ECO:0007669"/>
    <property type="project" value="InterPro"/>
</dbReference>
<dbReference type="Pfam" id="PF00005">
    <property type="entry name" value="ABC_tran"/>
    <property type="match status" value="1"/>
</dbReference>
<keyword evidence="7" id="KW-0378">Hydrolase</keyword>
<evidence type="ECO:0000256" key="6">
    <source>
        <dbReference type="ARBA" id="ARBA00022741"/>
    </source>
</evidence>
<keyword evidence="9 17" id="KW-0067">ATP-binding</keyword>